<organism evidence="1 2">
    <name type="scientific">Hamiltonella defensa subsp. Acyrthosiphon pisum (strain 5AT)</name>
    <dbReference type="NCBI Taxonomy" id="572265"/>
    <lineage>
        <taxon>Bacteria</taxon>
        <taxon>Pseudomonadati</taxon>
        <taxon>Pseudomonadota</taxon>
        <taxon>Gammaproteobacteria</taxon>
        <taxon>Enterobacterales</taxon>
        <taxon>Enterobacteriaceae</taxon>
        <taxon>aphid secondary symbionts</taxon>
        <taxon>Candidatus Williamhamiltonella</taxon>
    </lineage>
</organism>
<keyword evidence="2" id="KW-1185">Reference proteome</keyword>
<sequence length="31" mass="3554">MLGHYSFTLAERVIRGHLRPLKATSEEEKIA</sequence>
<accession>C4K5G7</accession>
<evidence type="ECO:0000313" key="2">
    <source>
        <dbReference type="Proteomes" id="UP000002334"/>
    </source>
</evidence>
<dbReference type="Proteomes" id="UP000002334">
    <property type="component" value="Chromosome"/>
</dbReference>
<dbReference type="AlphaFoldDB" id="C4K5G7"/>
<protein>
    <submittedName>
        <fullName evidence="1">Transposase</fullName>
    </submittedName>
</protein>
<reference evidence="1 2" key="1">
    <citation type="journal article" date="2009" name="Proc. Natl. Acad. Sci. U.S.A.">
        <title>Hamiltonella defensa, genome evolution of protective bacterial endosymbiont from pathogenic ancestors.</title>
        <authorList>
            <person name="Degnan P.H."/>
            <person name="Yu Y."/>
            <person name="Sisneros N."/>
            <person name="Wing R.A."/>
            <person name="Moran N.A."/>
        </authorList>
    </citation>
    <scope>NUCLEOTIDE SEQUENCE [LARGE SCALE GENOMIC DNA]</scope>
    <source>
        <strain evidence="2">5AT</strain>
    </source>
</reference>
<gene>
    <name evidence="1" type="ordered locus">HDEF_1143</name>
</gene>
<dbReference type="eggNOG" id="COG4644">
    <property type="taxonomic scope" value="Bacteria"/>
</dbReference>
<name>C4K5G7_HAMD5</name>
<dbReference type="EMBL" id="CP001277">
    <property type="protein sequence ID" value="ACQ67810.1"/>
    <property type="molecule type" value="Genomic_DNA"/>
</dbReference>
<evidence type="ECO:0000313" key="1">
    <source>
        <dbReference type="EMBL" id="ACQ67810.1"/>
    </source>
</evidence>
<dbReference type="KEGG" id="hde:HDEF_1143"/>
<proteinExistence type="predicted"/>
<dbReference type="HOGENOM" id="CLU_3396866_0_0_6"/>